<protein>
    <submittedName>
        <fullName evidence="2">Uncharacterized protein</fullName>
    </submittedName>
</protein>
<proteinExistence type="predicted"/>
<feature type="compositionally biased region" description="Basic and acidic residues" evidence="1">
    <location>
        <begin position="54"/>
        <end position="70"/>
    </location>
</feature>
<organism evidence="2 3">
    <name type="scientific">Liparis tanakae</name>
    <name type="common">Tanaka's snailfish</name>
    <dbReference type="NCBI Taxonomy" id="230148"/>
    <lineage>
        <taxon>Eukaryota</taxon>
        <taxon>Metazoa</taxon>
        <taxon>Chordata</taxon>
        <taxon>Craniata</taxon>
        <taxon>Vertebrata</taxon>
        <taxon>Euteleostomi</taxon>
        <taxon>Actinopterygii</taxon>
        <taxon>Neopterygii</taxon>
        <taxon>Teleostei</taxon>
        <taxon>Neoteleostei</taxon>
        <taxon>Acanthomorphata</taxon>
        <taxon>Eupercaria</taxon>
        <taxon>Perciformes</taxon>
        <taxon>Cottioidei</taxon>
        <taxon>Cottales</taxon>
        <taxon>Liparidae</taxon>
        <taxon>Liparis</taxon>
    </lineage>
</organism>
<evidence type="ECO:0000313" key="2">
    <source>
        <dbReference type="EMBL" id="TNN61805.1"/>
    </source>
</evidence>
<dbReference type="Proteomes" id="UP000314294">
    <property type="component" value="Unassembled WGS sequence"/>
</dbReference>
<feature type="compositionally biased region" description="Basic and acidic residues" evidence="1">
    <location>
        <begin position="110"/>
        <end position="119"/>
    </location>
</feature>
<evidence type="ECO:0000313" key="3">
    <source>
        <dbReference type="Proteomes" id="UP000314294"/>
    </source>
</evidence>
<gene>
    <name evidence="2" type="ORF">EYF80_028027</name>
</gene>
<feature type="compositionally biased region" description="Polar residues" evidence="1">
    <location>
        <begin position="42"/>
        <end position="53"/>
    </location>
</feature>
<evidence type="ECO:0000256" key="1">
    <source>
        <dbReference type="SAM" id="MobiDB-lite"/>
    </source>
</evidence>
<sequence length="187" mass="19679">MTHLAVQEGLVPACVGQQLPSSYTGSSHFYQPPTQRFDEGLGQQNSTHRQHGSCTEHSKGGTDPNGEHDVPASGVQHGAAGLDGLQQAGEGTQVHPSQWVDQSGLGVDGHGQDGHRDPRVRVRHGDAQLQPLARPQASEPSGGQRLVRVARGGATLPAAGITLPVCGWRMKAVGTATVWPPLSSMWL</sequence>
<accession>A0A4Z2H967</accession>
<feature type="region of interest" description="Disordered" evidence="1">
    <location>
        <begin position="25"/>
        <end position="119"/>
    </location>
</feature>
<comment type="caution">
    <text evidence="2">The sequence shown here is derived from an EMBL/GenBank/DDBJ whole genome shotgun (WGS) entry which is preliminary data.</text>
</comment>
<feature type="compositionally biased region" description="Polar residues" evidence="1">
    <location>
        <begin position="25"/>
        <end position="34"/>
    </location>
</feature>
<dbReference type="EMBL" id="SRLO01000308">
    <property type="protein sequence ID" value="TNN61805.1"/>
    <property type="molecule type" value="Genomic_DNA"/>
</dbReference>
<keyword evidence="3" id="KW-1185">Reference proteome</keyword>
<reference evidence="2 3" key="1">
    <citation type="submission" date="2019-03" db="EMBL/GenBank/DDBJ databases">
        <title>First draft genome of Liparis tanakae, snailfish: a comprehensive survey of snailfish specific genes.</title>
        <authorList>
            <person name="Kim W."/>
            <person name="Song I."/>
            <person name="Jeong J.-H."/>
            <person name="Kim D."/>
            <person name="Kim S."/>
            <person name="Ryu S."/>
            <person name="Song J.Y."/>
            <person name="Lee S.K."/>
        </authorList>
    </citation>
    <scope>NUCLEOTIDE SEQUENCE [LARGE SCALE GENOMIC DNA]</scope>
    <source>
        <tissue evidence="2">Muscle</tissue>
    </source>
</reference>
<dbReference type="AlphaFoldDB" id="A0A4Z2H967"/>
<name>A0A4Z2H967_9TELE</name>
<feature type="compositionally biased region" description="Low complexity" evidence="1">
    <location>
        <begin position="76"/>
        <end position="91"/>
    </location>
</feature>